<sequence>MLISHGNETRKAIKIIMHANQVLKGLRPLIRENAANSRLTENNNCILLFFSIWLMG</sequence>
<dbReference type="AlphaFoldDB" id="A0A2P2NZI4"/>
<reference evidence="1" key="1">
    <citation type="submission" date="2018-02" db="EMBL/GenBank/DDBJ databases">
        <title>Rhizophora mucronata_Transcriptome.</title>
        <authorList>
            <person name="Meera S.P."/>
            <person name="Sreeshan A."/>
            <person name="Augustine A."/>
        </authorList>
    </citation>
    <scope>NUCLEOTIDE SEQUENCE</scope>
    <source>
        <tissue evidence="1">Leaf</tissue>
    </source>
</reference>
<evidence type="ECO:0000313" key="1">
    <source>
        <dbReference type="EMBL" id="MBX47883.1"/>
    </source>
</evidence>
<organism evidence="1">
    <name type="scientific">Rhizophora mucronata</name>
    <name type="common">Asiatic mangrove</name>
    <dbReference type="NCBI Taxonomy" id="61149"/>
    <lineage>
        <taxon>Eukaryota</taxon>
        <taxon>Viridiplantae</taxon>
        <taxon>Streptophyta</taxon>
        <taxon>Embryophyta</taxon>
        <taxon>Tracheophyta</taxon>
        <taxon>Spermatophyta</taxon>
        <taxon>Magnoliopsida</taxon>
        <taxon>eudicotyledons</taxon>
        <taxon>Gunneridae</taxon>
        <taxon>Pentapetalae</taxon>
        <taxon>rosids</taxon>
        <taxon>fabids</taxon>
        <taxon>Malpighiales</taxon>
        <taxon>Rhizophoraceae</taxon>
        <taxon>Rhizophora</taxon>
    </lineage>
</organism>
<accession>A0A2P2NZI4</accession>
<name>A0A2P2NZI4_RHIMU</name>
<protein>
    <submittedName>
        <fullName evidence="1">Uncharacterized protein</fullName>
    </submittedName>
</protein>
<proteinExistence type="predicted"/>
<dbReference type="EMBL" id="GGEC01067399">
    <property type="protein sequence ID" value="MBX47883.1"/>
    <property type="molecule type" value="Transcribed_RNA"/>
</dbReference>